<keyword evidence="14" id="KW-1185">Reference proteome</keyword>
<sequence length="679" mass="72532">MNVSDPILGTVIENRYVIQARLARGGMASVYRATDSRLGRDVAIKFIHPHLAEQDALTQRFIKEARAAASLYSPHIVAVYDQGVAHLADGARAYLVMELVPGPNLRKQFSELGSFTLGQAFDIIKQILVALCVAHEKGIVHRDVKPENILLSDSFDHTHHLNTSGITAKVGDFGLAKAVTDSSSAHTTSMLGTVGYIAPEIVSHGKIGPASDIYSAGIMLYELLAGRQPFTGNSPLAIAYSHVNDPVPRLHEQAEWIPVAVDSLISLFTAKDPHRRPQTGAAALDALTDVYEAIPEELLIRRIPVFPVQKETEAPQEVQAPTSSPTRAFAATEIFTSSDDDAPEETHAPLAATGLLPEEFKPELTANSSTNGADSDTGTKPPVKKRHRWPLILGLLALIACAAGFGVHWWFTAGPGLRVQVINVAGQPEQDAVANLKKAGFSPKTSHAFSDTVAKGYAIATDPQSGAKIHPSTTVTVIISDGVEMLTVPNVVSQPQNQAEATLRSARFSPTITQTWSDTVEKGKVVSQEPAAGSSVPHDSEVKIAISQGREPVKVPNVTGKDTAQAQDMLTKAGLKANISEDNSPTVPKGQVMSQDPGNGTTLYRNDTVNLVVSKGPQLVQVPDVFGKQEKEAITILKNAGFQVEVERILFGVFGTVRAQNPGAGEMVLPGSTIKLKVV</sequence>
<dbReference type="SUPFAM" id="SSF54184">
    <property type="entry name" value="Penicillin-binding protein 2x (pbp-2x), c-terminal domain"/>
    <property type="match status" value="1"/>
</dbReference>
<dbReference type="EMBL" id="SJDT01000002">
    <property type="protein sequence ID" value="TBW22838.1"/>
    <property type="molecule type" value="Genomic_DNA"/>
</dbReference>
<accession>A0A4Q9V2N4</accession>
<feature type="domain" description="PASTA" evidence="12">
    <location>
        <begin position="549"/>
        <end position="615"/>
    </location>
</feature>
<evidence type="ECO:0000313" key="14">
    <source>
        <dbReference type="Proteomes" id="UP000293036"/>
    </source>
</evidence>
<evidence type="ECO:0000256" key="10">
    <source>
        <dbReference type="SAM" id="Phobius"/>
    </source>
</evidence>
<feature type="domain" description="Protein kinase" evidence="11">
    <location>
        <begin position="16"/>
        <end position="294"/>
    </location>
</feature>
<feature type="domain" description="PASTA" evidence="12">
    <location>
        <begin position="482"/>
        <end position="548"/>
    </location>
</feature>
<evidence type="ECO:0000256" key="8">
    <source>
        <dbReference type="ARBA" id="ARBA00048679"/>
    </source>
</evidence>
<feature type="domain" description="PASTA" evidence="12">
    <location>
        <begin position="416"/>
        <end position="481"/>
    </location>
</feature>
<dbReference type="InterPro" id="IPR008271">
    <property type="entry name" value="Ser/Thr_kinase_AS"/>
</dbReference>
<dbReference type="CDD" id="cd14014">
    <property type="entry name" value="STKc_PknB_like"/>
    <property type="match status" value="1"/>
</dbReference>
<keyword evidence="6" id="KW-0067">ATP-binding</keyword>
<evidence type="ECO:0000256" key="6">
    <source>
        <dbReference type="ARBA" id="ARBA00022840"/>
    </source>
</evidence>
<feature type="compositionally biased region" description="Polar residues" evidence="9">
    <location>
        <begin position="365"/>
        <end position="378"/>
    </location>
</feature>
<evidence type="ECO:0000256" key="1">
    <source>
        <dbReference type="ARBA" id="ARBA00012513"/>
    </source>
</evidence>
<dbReference type="RefSeq" id="WP_131279888.1">
    <property type="nucleotide sequence ID" value="NZ_JBHSLR010000009.1"/>
</dbReference>
<feature type="transmembrane region" description="Helical" evidence="10">
    <location>
        <begin position="389"/>
        <end position="411"/>
    </location>
</feature>
<dbReference type="Gene3D" id="3.30.200.20">
    <property type="entry name" value="Phosphorylase Kinase, domain 1"/>
    <property type="match status" value="1"/>
</dbReference>
<keyword evidence="4" id="KW-0547">Nucleotide-binding</keyword>
<evidence type="ECO:0000256" key="2">
    <source>
        <dbReference type="ARBA" id="ARBA00022527"/>
    </source>
</evidence>
<evidence type="ECO:0000313" key="13">
    <source>
        <dbReference type="EMBL" id="TBW22838.1"/>
    </source>
</evidence>
<feature type="domain" description="PASTA" evidence="12">
    <location>
        <begin position="616"/>
        <end position="679"/>
    </location>
</feature>
<dbReference type="SMART" id="SM00220">
    <property type="entry name" value="S_TKc"/>
    <property type="match status" value="1"/>
</dbReference>
<dbReference type="SMART" id="SM00740">
    <property type="entry name" value="PASTA"/>
    <property type="match status" value="4"/>
</dbReference>
<comment type="caution">
    <text evidence="13">The sequence shown here is derived from an EMBL/GenBank/DDBJ whole genome shotgun (WGS) entry which is preliminary data.</text>
</comment>
<keyword evidence="3" id="KW-0808">Transferase</keyword>
<dbReference type="Pfam" id="PF00069">
    <property type="entry name" value="Pkinase"/>
    <property type="match status" value="1"/>
</dbReference>
<dbReference type="SUPFAM" id="SSF56112">
    <property type="entry name" value="Protein kinase-like (PK-like)"/>
    <property type="match status" value="1"/>
</dbReference>
<keyword evidence="10" id="KW-0472">Membrane</keyword>
<feature type="region of interest" description="Disordered" evidence="9">
    <location>
        <begin position="364"/>
        <end position="384"/>
    </location>
</feature>
<name>A0A4Q9V2N4_9ACTO</name>
<evidence type="ECO:0000259" key="11">
    <source>
        <dbReference type="PROSITE" id="PS50011"/>
    </source>
</evidence>
<comment type="catalytic activity">
    <reaction evidence="8">
        <text>L-seryl-[protein] + ATP = O-phospho-L-seryl-[protein] + ADP + H(+)</text>
        <dbReference type="Rhea" id="RHEA:17989"/>
        <dbReference type="Rhea" id="RHEA-COMP:9863"/>
        <dbReference type="Rhea" id="RHEA-COMP:11604"/>
        <dbReference type="ChEBI" id="CHEBI:15378"/>
        <dbReference type="ChEBI" id="CHEBI:29999"/>
        <dbReference type="ChEBI" id="CHEBI:30616"/>
        <dbReference type="ChEBI" id="CHEBI:83421"/>
        <dbReference type="ChEBI" id="CHEBI:456216"/>
        <dbReference type="EC" id="2.7.11.1"/>
    </reaction>
</comment>
<keyword evidence="10" id="KW-1133">Transmembrane helix</keyword>
<dbReference type="PROSITE" id="PS00108">
    <property type="entry name" value="PROTEIN_KINASE_ST"/>
    <property type="match status" value="1"/>
</dbReference>
<dbReference type="InterPro" id="IPR005543">
    <property type="entry name" value="PASTA_dom"/>
</dbReference>
<gene>
    <name evidence="13" type="primary">pknB</name>
    <name evidence="13" type="ORF">EZJ44_02740</name>
</gene>
<keyword evidence="5 13" id="KW-0418">Kinase</keyword>
<dbReference type="OrthoDB" id="9762169at2"/>
<dbReference type="GO" id="GO:0004674">
    <property type="term" value="F:protein serine/threonine kinase activity"/>
    <property type="evidence" value="ECO:0007669"/>
    <property type="project" value="UniProtKB-KW"/>
</dbReference>
<dbReference type="Gene3D" id="3.30.10.20">
    <property type="match status" value="4"/>
</dbReference>
<dbReference type="InterPro" id="IPR000719">
    <property type="entry name" value="Prot_kinase_dom"/>
</dbReference>
<evidence type="ECO:0000256" key="3">
    <source>
        <dbReference type="ARBA" id="ARBA00022679"/>
    </source>
</evidence>
<evidence type="ECO:0000259" key="12">
    <source>
        <dbReference type="PROSITE" id="PS51178"/>
    </source>
</evidence>
<dbReference type="PANTHER" id="PTHR43289:SF34">
    <property type="entry name" value="SERINE_THREONINE-PROTEIN KINASE YBDM-RELATED"/>
    <property type="match status" value="1"/>
</dbReference>
<comment type="catalytic activity">
    <reaction evidence="7">
        <text>L-threonyl-[protein] + ATP = O-phospho-L-threonyl-[protein] + ADP + H(+)</text>
        <dbReference type="Rhea" id="RHEA:46608"/>
        <dbReference type="Rhea" id="RHEA-COMP:11060"/>
        <dbReference type="Rhea" id="RHEA-COMP:11605"/>
        <dbReference type="ChEBI" id="CHEBI:15378"/>
        <dbReference type="ChEBI" id="CHEBI:30013"/>
        <dbReference type="ChEBI" id="CHEBI:30616"/>
        <dbReference type="ChEBI" id="CHEBI:61977"/>
        <dbReference type="ChEBI" id="CHEBI:456216"/>
        <dbReference type="EC" id="2.7.11.1"/>
    </reaction>
</comment>
<dbReference type="EC" id="2.7.11.1" evidence="1"/>
<dbReference type="CDD" id="cd06577">
    <property type="entry name" value="PASTA_pknB"/>
    <property type="match status" value="4"/>
</dbReference>
<evidence type="ECO:0000256" key="4">
    <source>
        <dbReference type="ARBA" id="ARBA00022741"/>
    </source>
</evidence>
<evidence type="ECO:0000256" key="7">
    <source>
        <dbReference type="ARBA" id="ARBA00047899"/>
    </source>
</evidence>
<organism evidence="13 14">
    <name type="scientific">Arcanobacterium bovis</name>
    <dbReference type="NCBI Taxonomy" id="2529275"/>
    <lineage>
        <taxon>Bacteria</taxon>
        <taxon>Bacillati</taxon>
        <taxon>Actinomycetota</taxon>
        <taxon>Actinomycetes</taxon>
        <taxon>Actinomycetales</taxon>
        <taxon>Actinomycetaceae</taxon>
        <taxon>Arcanobacterium</taxon>
    </lineage>
</organism>
<dbReference type="NCBIfam" id="NF033483">
    <property type="entry name" value="PknB_PASTA_kin"/>
    <property type="match status" value="1"/>
</dbReference>
<dbReference type="FunFam" id="3.30.200.20:FF:000035">
    <property type="entry name" value="Serine/threonine protein kinase Stk1"/>
    <property type="match status" value="1"/>
</dbReference>
<proteinExistence type="predicted"/>
<keyword evidence="2" id="KW-0723">Serine/threonine-protein kinase</keyword>
<keyword evidence="10" id="KW-0812">Transmembrane</keyword>
<dbReference type="PANTHER" id="PTHR43289">
    <property type="entry name" value="MITOGEN-ACTIVATED PROTEIN KINASE KINASE KINASE 20-RELATED"/>
    <property type="match status" value="1"/>
</dbReference>
<dbReference type="Proteomes" id="UP000293036">
    <property type="component" value="Unassembled WGS sequence"/>
</dbReference>
<protein>
    <recommendedName>
        <fullName evidence="1">non-specific serine/threonine protein kinase</fullName>
        <ecNumber evidence="1">2.7.11.1</ecNumber>
    </recommendedName>
</protein>
<evidence type="ECO:0000256" key="5">
    <source>
        <dbReference type="ARBA" id="ARBA00022777"/>
    </source>
</evidence>
<dbReference type="Gene3D" id="1.10.510.10">
    <property type="entry name" value="Transferase(Phosphotransferase) domain 1"/>
    <property type="match status" value="1"/>
</dbReference>
<dbReference type="PROSITE" id="PS51178">
    <property type="entry name" value="PASTA"/>
    <property type="match status" value="4"/>
</dbReference>
<dbReference type="AlphaFoldDB" id="A0A4Q9V2N4"/>
<dbReference type="PROSITE" id="PS50011">
    <property type="entry name" value="PROTEIN_KINASE_DOM"/>
    <property type="match status" value="1"/>
</dbReference>
<evidence type="ECO:0000256" key="9">
    <source>
        <dbReference type="SAM" id="MobiDB-lite"/>
    </source>
</evidence>
<dbReference type="GO" id="GO:0005524">
    <property type="term" value="F:ATP binding"/>
    <property type="evidence" value="ECO:0007669"/>
    <property type="project" value="UniProtKB-KW"/>
</dbReference>
<dbReference type="InterPro" id="IPR011009">
    <property type="entry name" value="Kinase-like_dom_sf"/>
</dbReference>
<dbReference type="Pfam" id="PF03793">
    <property type="entry name" value="PASTA"/>
    <property type="match status" value="4"/>
</dbReference>
<reference evidence="13 14" key="1">
    <citation type="submission" date="2019-02" db="EMBL/GenBank/DDBJ databases">
        <title>Arcanobacterium bovis sp. nov., isolated from the milk of a cow with mastitis.</title>
        <authorList>
            <person name="Sammra O."/>
            <person name="Foster G."/>
            <person name="Hassan A."/>
            <person name="Alssahen M."/>
            <person name="Laemmler C."/>
            <person name="Borowiak M."/>
            <person name="Malorny B."/>
            <person name="Abdulmawjood A."/>
        </authorList>
    </citation>
    <scope>NUCLEOTIDE SEQUENCE [LARGE SCALE GENOMIC DNA]</scope>
    <source>
        <strain evidence="13 14">C605018/01/1</strain>
    </source>
</reference>